<name>A0AAU8AZQ9_9VIRU</name>
<proteinExistence type="predicted"/>
<evidence type="ECO:0000256" key="1">
    <source>
        <dbReference type="SAM" id="MobiDB-lite"/>
    </source>
</evidence>
<feature type="region of interest" description="Disordered" evidence="1">
    <location>
        <begin position="142"/>
        <end position="162"/>
    </location>
</feature>
<dbReference type="EMBL" id="PP511566">
    <property type="protein sequence ID" value="XCD05492.1"/>
    <property type="molecule type" value="Genomic_DNA"/>
</dbReference>
<dbReference type="EMBL" id="PP511746">
    <property type="protein sequence ID" value="XCD07066.1"/>
    <property type="molecule type" value="Genomic_DNA"/>
</dbReference>
<evidence type="ECO:0000313" key="4">
    <source>
        <dbReference type="EMBL" id="XCD07916.1"/>
    </source>
</evidence>
<organism evidence="2">
    <name type="scientific">Dulem virus 142</name>
    <dbReference type="NCBI Taxonomy" id="3145619"/>
    <lineage>
        <taxon>Viruses</taxon>
        <taxon>Monodnaviria</taxon>
        <taxon>Sangervirae</taxon>
        <taxon>Phixviricota</taxon>
        <taxon>Malgrandaviricetes</taxon>
        <taxon>Petitvirales</taxon>
        <taxon>Microviridae</taxon>
        <taxon>Microvirus</taxon>
    </lineage>
</organism>
<sequence>MFKTQFDPHYRVPSNVGDPVKVIYTPQFDANGVMNLVESGRENIYDFIQSHAESVDIHVILERFARGDISALSRVQGVYGDFTTVPKTYAEMLNTLIVAENHFNSLSPDIREKFDNSFEKYIISMDNPDFLRSVGLLTDPVSDAGSAEPTVTPTDPPPAAAG</sequence>
<dbReference type="EMBL" id="PP511828">
    <property type="protein sequence ID" value="XCD07916.1"/>
    <property type="molecule type" value="Genomic_DNA"/>
</dbReference>
<dbReference type="InterPro" id="IPR014131">
    <property type="entry name" value="Chlamydia_phage_Vp3"/>
</dbReference>
<dbReference type="Pfam" id="PF09675">
    <property type="entry name" value="Chlamy_scaf"/>
    <property type="match status" value="1"/>
</dbReference>
<evidence type="ECO:0000313" key="2">
    <source>
        <dbReference type="EMBL" id="XCD05492.1"/>
    </source>
</evidence>
<reference evidence="2" key="1">
    <citation type="submission" date="2024-03" db="EMBL/GenBank/DDBJ databases">
        <title>Diverse circular DNA viruses in blood, oral, and fecal samples of captive lemurs.</title>
        <authorList>
            <person name="Paietta E.N."/>
            <person name="Kraberger S."/>
            <person name="Lund M.C."/>
            <person name="Custer J.M."/>
            <person name="Vargas K.M."/>
            <person name="Ehmke E.E."/>
            <person name="Yoder A.D."/>
            <person name="Varsani A."/>
        </authorList>
    </citation>
    <scope>NUCLEOTIDE SEQUENCE</scope>
    <source>
        <strain evidence="2">Duke_24FS_93</strain>
        <strain evidence="3">Duke_26_75</strain>
        <strain evidence="4">Duke_28FS_94</strain>
    </source>
</reference>
<accession>A0AAU8AZQ9</accession>
<protein>
    <submittedName>
        <fullName evidence="2">Internal scaffolding protein</fullName>
    </submittedName>
</protein>
<evidence type="ECO:0000313" key="3">
    <source>
        <dbReference type="EMBL" id="XCD07066.1"/>
    </source>
</evidence>